<gene>
    <name evidence="1" type="ORF">SDC9_188735</name>
</gene>
<accession>A0A645I105</accession>
<proteinExistence type="predicted"/>
<dbReference type="EMBL" id="VSSQ01098079">
    <property type="protein sequence ID" value="MPN41193.1"/>
    <property type="molecule type" value="Genomic_DNA"/>
</dbReference>
<protein>
    <submittedName>
        <fullName evidence="1">Uncharacterized protein</fullName>
    </submittedName>
</protein>
<evidence type="ECO:0000313" key="1">
    <source>
        <dbReference type="EMBL" id="MPN41193.1"/>
    </source>
</evidence>
<organism evidence="1">
    <name type="scientific">bioreactor metagenome</name>
    <dbReference type="NCBI Taxonomy" id="1076179"/>
    <lineage>
        <taxon>unclassified sequences</taxon>
        <taxon>metagenomes</taxon>
        <taxon>ecological metagenomes</taxon>
    </lineage>
</organism>
<reference evidence="1" key="1">
    <citation type="submission" date="2019-08" db="EMBL/GenBank/DDBJ databases">
        <authorList>
            <person name="Kucharzyk K."/>
            <person name="Murdoch R.W."/>
            <person name="Higgins S."/>
            <person name="Loffler F."/>
        </authorList>
    </citation>
    <scope>NUCLEOTIDE SEQUENCE</scope>
</reference>
<dbReference type="AlphaFoldDB" id="A0A645I105"/>
<name>A0A645I105_9ZZZZ</name>
<sequence length="65" mass="7506">MDDPSDVMYVSSDEGDFEQQNSERVYHLHLVIQETSLRDGIDNIQHFRVVLNKAGIIRIENLTTC</sequence>
<comment type="caution">
    <text evidence="1">The sequence shown here is derived from an EMBL/GenBank/DDBJ whole genome shotgun (WGS) entry which is preliminary data.</text>
</comment>